<comment type="miscellaneous">
    <text evidence="1">Reaction mechanism of ThiL seems to utilize a direct, inline transfer of the gamma-phosphate of ATP to TMP rather than a phosphorylated enzyme intermediate.</text>
</comment>
<dbReference type="HAMAP" id="MF_02128">
    <property type="entry name" value="TMP_kinase"/>
    <property type="match status" value="1"/>
</dbReference>
<keyword evidence="1" id="KW-0808">Transferase</keyword>
<sequence length="331" mass="33992">MSEDITVNDTTTVGELGEFPMIARLVSGRRQPDATLLGPGDDAAVVRAGDGRTVVCTDMLVADRHFRLDWSTPHDVGRKAIAANAADIAAMGAYPTAFVVGFGAPAHTPAAHLAEVADGMWAEAAPLSAGIVGGDLVQCDRWVVSVTALGDLRGRPPVLRSGATAGAVIAVAGELGHSAAGYALWDNGIDGTGEFDELRRRHLVPRPPYQQGPVAAAAGAVAMTDVSDGLLADVGHLAAESGVDIDLSRAALDHDHAALRPAAATVGVDAWTWVLGGGEDHALVAAFAEDIPPGWRRIGVVRAGTGRVLIDGAPPTAPGGWQSFDGPGERR</sequence>
<evidence type="ECO:0000313" key="2">
    <source>
        <dbReference type="EMBL" id="OSC32928.1"/>
    </source>
</evidence>
<keyword evidence="1" id="KW-0460">Magnesium</keyword>
<protein>
    <recommendedName>
        <fullName evidence="1">Thiamine-monophosphate kinase</fullName>
        <shortName evidence="1">TMP kinase</shortName>
        <shortName evidence="1">Thiamine-phosphate kinase</shortName>
        <ecNumber evidence="1">2.7.4.16</ecNumber>
    </recommendedName>
</protein>
<organism evidence="2 3">
    <name type="scientific">Mycolicibacillus koreensis</name>
    <dbReference type="NCBI Taxonomy" id="1069220"/>
    <lineage>
        <taxon>Bacteria</taxon>
        <taxon>Bacillati</taxon>
        <taxon>Actinomycetota</taxon>
        <taxon>Actinomycetes</taxon>
        <taxon>Mycobacteriales</taxon>
        <taxon>Mycobacteriaceae</taxon>
        <taxon>Mycolicibacillus</taxon>
    </lineage>
</organism>
<feature type="binding site" evidence="1">
    <location>
        <position position="58"/>
    </location>
    <ligand>
        <name>Mg(2+)</name>
        <dbReference type="ChEBI" id="CHEBI:18420"/>
        <label>1</label>
    </ligand>
</feature>
<reference evidence="2 3" key="1">
    <citation type="submission" date="2017-04" db="EMBL/GenBank/DDBJ databases">
        <title>The new phylogeny of genus Mycobacterium.</title>
        <authorList>
            <person name="Tortoli E."/>
            <person name="Trovato A."/>
            <person name="Cirillo D.M."/>
        </authorList>
    </citation>
    <scope>NUCLEOTIDE SEQUENCE [LARGE SCALE GENOMIC DNA]</scope>
    <source>
        <strain evidence="2 3">KCTC 19819</strain>
    </source>
</reference>
<feature type="binding site" evidence="1">
    <location>
        <position position="58"/>
    </location>
    <ligand>
        <name>Mg(2+)</name>
        <dbReference type="ChEBI" id="CHEBI:18420"/>
        <label>2</label>
    </ligand>
</feature>
<feature type="binding site" evidence="1">
    <location>
        <position position="42"/>
    </location>
    <ligand>
        <name>Mg(2+)</name>
        <dbReference type="ChEBI" id="CHEBI:18420"/>
        <label>4</label>
    </ligand>
</feature>
<dbReference type="GO" id="GO:0005524">
    <property type="term" value="F:ATP binding"/>
    <property type="evidence" value="ECO:0007669"/>
    <property type="project" value="UniProtKB-UniRule"/>
</dbReference>
<dbReference type="GO" id="GO:0009228">
    <property type="term" value="P:thiamine biosynthetic process"/>
    <property type="evidence" value="ECO:0007669"/>
    <property type="project" value="UniProtKB-KW"/>
</dbReference>
<evidence type="ECO:0000256" key="1">
    <source>
        <dbReference type="HAMAP-Rule" id="MF_02128"/>
    </source>
</evidence>
<dbReference type="EMBL" id="NCXO01000030">
    <property type="protein sequence ID" value="OSC32928.1"/>
    <property type="molecule type" value="Genomic_DNA"/>
</dbReference>
<feature type="binding site" evidence="1">
    <location>
        <position position="225"/>
    </location>
    <ligand>
        <name>Mg(2+)</name>
        <dbReference type="ChEBI" id="CHEBI:18420"/>
        <label>3</label>
    </ligand>
</feature>
<keyword evidence="1 2" id="KW-0418">Kinase</keyword>
<dbReference type="NCBIfam" id="NF004351">
    <property type="entry name" value="PRK05731.1-4"/>
    <property type="match status" value="1"/>
</dbReference>
<dbReference type="Proteomes" id="UP000193577">
    <property type="component" value="Unassembled WGS sequence"/>
</dbReference>
<feature type="binding site" evidence="1">
    <location>
        <begin position="134"/>
        <end position="135"/>
    </location>
    <ligand>
        <name>ATP</name>
        <dbReference type="ChEBI" id="CHEBI:30616"/>
    </ligand>
</feature>
<feature type="binding site" evidence="1">
    <location>
        <position position="87"/>
    </location>
    <ligand>
        <name>Mg(2+)</name>
        <dbReference type="ChEBI" id="CHEBI:18420"/>
        <label>2</label>
    </ligand>
</feature>
<dbReference type="SUPFAM" id="SSF55326">
    <property type="entry name" value="PurM N-terminal domain-like"/>
    <property type="match status" value="1"/>
</dbReference>
<feature type="binding site" evidence="1">
    <location>
        <position position="57"/>
    </location>
    <ligand>
        <name>Mg(2+)</name>
        <dbReference type="ChEBI" id="CHEBI:18420"/>
        <label>1</label>
    </ligand>
</feature>
<dbReference type="CDD" id="cd02194">
    <property type="entry name" value="ThiL"/>
    <property type="match status" value="1"/>
</dbReference>
<dbReference type="PANTHER" id="PTHR30270">
    <property type="entry name" value="THIAMINE-MONOPHOSPHATE KINASE"/>
    <property type="match status" value="1"/>
</dbReference>
<feature type="binding site" evidence="1">
    <location>
        <position position="160"/>
    </location>
    <ligand>
        <name>ATP</name>
        <dbReference type="ChEBI" id="CHEBI:30616"/>
    </ligand>
</feature>
<dbReference type="EC" id="2.7.4.16" evidence="1"/>
<proteinExistence type="inferred from homology"/>
<name>A0A7I7SDB9_9MYCO</name>
<keyword evidence="3" id="KW-1185">Reference proteome</keyword>
<feature type="binding site" evidence="1">
    <location>
        <position position="65"/>
    </location>
    <ligand>
        <name>substrate</name>
    </ligand>
</feature>
<accession>A0A7I7SDB9</accession>
<dbReference type="AlphaFoldDB" id="A0A7I7SDB9"/>
<feature type="binding site" evidence="1">
    <location>
        <position position="227"/>
    </location>
    <ligand>
        <name>ATP</name>
        <dbReference type="ChEBI" id="CHEBI:30616"/>
    </ligand>
</feature>
<keyword evidence="1" id="KW-0479">Metal-binding</keyword>
<comment type="catalytic activity">
    <reaction evidence="1">
        <text>thiamine phosphate + ATP = thiamine diphosphate + ADP</text>
        <dbReference type="Rhea" id="RHEA:15913"/>
        <dbReference type="ChEBI" id="CHEBI:30616"/>
        <dbReference type="ChEBI" id="CHEBI:37575"/>
        <dbReference type="ChEBI" id="CHEBI:58937"/>
        <dbReference type="ChEBI" id="CHEBI:456216"/>
        <dbReference type="EC" id="2.7.4.16"/>
    </reaction>
</comment>
<evidence type="ECO:0000313" key="3">
    <source>
        <dbReference type="Proteomes" id="UP000193577"/>
    </source>
</evidence>
<dbReference type="GO" id="GO:0009030">
    <property type="term" value="F:thiamine-phosphate kinase activity"/>
    <property type="evidence" value="ECO:0007669"/>
    <property type="project" value="UniProtKB-UniRule"/>
</dbReference>
<keyword evidence="1" id="KW-0067">ATP-binding</keyword>
<dbReference type="Gene3D" id="3.90.650.10">
    <property type="entry name" value="PurM-like C-terminal domain"/>
    <property type="match status" value="1"/>
</dbReference>
<comment type="caution">
    <text evidence="2">The sequence shown here is derived from an EMBL/GenBank/DDBJ whole genome shotgun (WGS) entry which is preliminary data.</text>
</comment>
<dbReference type="SUPFAM" id="SSF56042">
    <property type="entry name" value="PurM C-terminal domain-like"/>
    <property type="match status" value="1"/>
</dbReference>
<dbReference type="NCBIfam" id="TIGR01379">
    <property type="entry name" value="thiL"/>
    <property type="match status" value="1"/>
</dbReference>
<dbReference type="Pfam" id="PF00586">
    <property type="entry name" value="AIRS"/>
    <property type="match status" value="1"/>
</dbReference>
<dbReference type="InterPro" id="IPR036921">
    <property type="entry name" value="PurM-like_N_sf"/>
</dbReference>
<dbReference type="PANTHER" id="PTHR30270:SF0">
    <property type="entry name" value="THIAMINE-MONOPHOSPHATE KINASE"/>
    <property type="match status" value="1"/>
</dbReference>
<feature type="binding site" evidence="1">
    <location>
        <position position="279"/>
    </location>
    <ligand>
        <name>substrate</name>
    </ligand>
</feature>
<dbReference type="GO" id="GO:0000287">
    <property type="term" value="F:magnesium ion binding"/>
    <property type="evidence" value="ECO:0007669"/>
    <property type="project" value="UniProtKB-UniRule"/>
</dbReference>
<dbReference type="InterPro" id="IPR016188">
    <property type="entry name" value="PurM-like_N"/>
</dbReference>
<keyword evidence="1" id="KW-0547">Nucleotide-binding</keyword>
<comment type="similarity">
    <text evidence="1">Belongs to the thiamine-monophosphate kinase family.</text>
</comment>
<keyword evidence="1" id="KW-0784">Thiamine biosynthesis</keyword>
<feature type="binding site" evidence="1">
    <location>
        <position position="321"/>
    </location>
    <ligand>
        <name>substrate</name>
    </ligand>
</feature>
<feature type="binding site" evidence="1">
    <location>
        <position position="87"/>
    </location>
    <ligand>
        <name>Mg(2+)</name>
        <dbReference type="ChEBI" id="CHEBI:18420"/>
        <label>4</label>
    </ligand>
</feature>
<dbReference type="InterPro" id="IPR036676">
    <property type="entry name" value="PurM-like_C_sf"/>
</dbReference>
<feature type="binding site" evidence="1">
    <location>
        <position position="42"/>
    </location>
    <ligand>
        <name>Mg(2+)</name>
        <dbReference type="ChEBI" id="CHEBI:18420"/>
        <label>3</label>
    </ligand>
</feature>
<comment type="caution">
    <text evidence="1">Lacks conserved residue(s) required for the propagation of feature annotation.</text>
</comment>
<comment type="pathway">
    <text evidence="1">Cofactor biosynthesis; thiamine diphosphate biosynthesis; thiamine diphosphate from thiamine phosphate: step 1/1.</text>
</comment>
<feature type="binding site" evidence="1">
    <location>
        <position position="135"/>
    </location>
    <ligand>
        <name>Mg(2+)</name>
        <dbReference type="ChEBI" id="CHEBI:18420"/>
        <label>1</label>
    </ligand>
</feature>
<gene>
    <name evidence="1" type="primary">thiL</name>
    <name evidence="2" type="ORF">B8W67_13275</name>
</gene>
<feature type="binding site" evidence="1">
    <location>
        <position position="228"/>
    </location>
    <ligand>
        <name>Mg(2+)</name>
        <dbReference type="ChEBI" id="CHEBI:18420"/>
        <label>5</label>
    </ligand>
</feature>
<feature type="binding site" evidence="1">
    <location>
        <position position="87"/>
    </location>
    <ligand>
        <name>Mg(2+)</name>
        <dbReference type="ChEBI" id="CHEBI:18420"/>
        <label>3</label>
    </ligand>
</feature>
<dbReference type="PIRSF" id="PIRSF005303">
    <property type="entry name" value="Thiam_monoph_kin"/>
    <property type="match status" value="1"/>
</dbReference>
<dbReference type="GO" id="GO:0009229">
    <property type="term" value="P:thiamine diphosphate biosynthetic process"/>
    <property type="evidence" value="ECO:0007669"/>
    <property type="project" value="UniProtKB-UniRule"/>
</dbReference>
<comment type="function">
    <text evidence="1">Catalyzes the ATP-dependent phosphorylation of thiamine-monophosphate (TMP) to form thiamine-pyrophosphate (TPP), the active form of vitamin B1.</text>
</comment>
<dbReference type="InterPro" id="IPR006283">
    <property type="entry name" value="ThiL-like"/>
</dbReference>
<dbReference type="Gene3D" id="3.30.1330.10">
    <property type="entry name" value="PurM-like, N-terminal domain"/>
    <property type="match status" value="1"/>
</dbReference>